<feature type="compositionally biased region" description="Pro residues" evidence="1">
    <location>
        <begin position="142"/>
        <end position="165"/>
    </location>
</feature>
<dbReference type="SMART" id="SM00219">
    <property type="entry name" value="TyrKc"/>
    <property type="match status" value="1"/>
</dbReference>
<feature type="region of interest" description="Disordered" evidence="1">
    <location>
        <begin position="1087"/>
        <end position="1134"/>
    </location>
</feature>
<evidence type="ECO:0000256" key="1">
    <source>
        <dbReference type="SAM" id="MobiDB-lite"/>
    </source>
</evidence>
<feature type="region of interest" description="Disordered" evidence="1">
    <location>
        <begin position="1168"/>
        <end position="1194"/>
    </location>
</feature>
<dbReference type="InterPro" id="IPR000719">
    <property type="entry name" value="Prot_kinase_dom"/>
</dbReference>
<reference evidence="4" key="1">
    <citation type="journal article" date="2020" name="bioRxiv">
        <title>Comparative genomics of Chlamydomonas.</title>
        <authorList>
            <person name="Craig R.J."/>
            <person name="Hasan A.R."/>
            <person name="Ness R.W."/>
            <person name="Keightley P.D."/>
        </authorList>
    </citation>
    <scope>NUCLEOTIDE SEQUENCE</scope>
    <source>
        <strain evidence="4">SAG 7.73</strain>
    </source>
</reference>
<keyword evidence="5" id="KW-1185">Reference proteome</keyword>
<feature type="compositionally biased region" description="Low complexity" evidence="1">
    <location>
        <begin position="1037"/>
        <end position="1075"/>
    </location>
</feature>
<feature type="chain" id="PRO_5032490144" description="Protein kinase domain-containing protein" evidence="2">
    <location>
        <begin position="20"/>
        <end position="1961"/>
    </location>
</feature>
<feature type="region of interest" description="Disordered" evidence="1">
    <location>
        <begin position="1583"/>
        <end position="1611"/>
    </location>
</feature>
<evidence type="ECO:0000256" key="2">
    <source>
        <dbReference type="SAM" id="SignalP"/>
    </source>
</evidence>
<dbReference type="InterPro" id="IPR051681">
    <property type="entry name" value="Ser/Thr_Kinases-Pseudokinases"/>
</dbReference>
<gene>
    <name evidence="4" type="ORF">HXX76_006510</name>
</gene>
<feature type="region of interest" description="Disordered" evidence="1">
    <location>
        <begin position="1217"/>
        <end position="1248"/>
    </location>
</feature>
<dbReference type="EMBL" id="JAEHOC010000013">
    <property type="protein sequence ID" value="KAG2436198.1"/>
    <property type="molecule type" value="Genomic_DNA"/>
</dbReference>
<dbReference type="InterPro" id="IPR001245">
    <property type="entry name" value="Ser-Thr/Tyr_kinase_cat_dom"/>
</dbReference>
<dbReference type="GO" id="GO:0004713">
    <property type="term" value="F:protein tyrosine kinase activity"/>
    <property type="evidence" value="ECO:0007669"/>
    <property type="project" value="InterPro"/>
</dbReference>
<dbReference type="Gene3D" id="1.10.510.10">
    <property type="entry name" value="Transferase(Phosphotransferase) domain 1"/>
    <property type="match status" value="1"/>
</dbReference>
<organism evidence="4 5">
    <name type="scientific">Chlamydomonas incerta</name>
    <dbReference type="NCBI Taxonomy" id="51695"/>
    <lineage>
        <taxon>Eukaryota</taxon>
        <taxon>Viridiplantae</taxon>
        <taxon>Chlorophyta</taxon>
        <taxon>core chlorophytes</taxon>
        <taxon>Chlorophyceae</taxon>
        <taxon>CS clade</taxon>
        <taxon>Chlamydomonadales</taxon>
        <taxon>Chlamydomonadaceae</taxon>
        <taxon>Chlamydomonas</taxon>
    </lineage>
</organism>
<feature type="compositionally biased region" description="Low complexity" evidence="1">
    <location>
        <begin position="981"/>
        <end position="992"/>
    </location>
</feature>
<feature type="compositionally biased region" description="Low complexity" evidence="1">
    <location>
        <begin position="181"/>
        <end position="200"/>
    </location>
</feature>
<comment type="caution">
    <text evidence="4">The sequence shown here is derived from an EMBL/GenBank/DDBJ whole genome shotgun (WGS) entry which is preliminary data.</text>
</comment>
<feature type="region of interest" description="Disordered" evidence="1">
    <location>
        <begin position="1756"/>
        <end position="1787"/>
    </location>
</feature>
<feature type="region of interest" description="Disordered" evidence="1">
    <location>
        <begin position="1483"/>
        <end position="1515"/>
    </location>
</feature>
<feature type="region of interest" description="Disordered" evidence="1">
    <location>
        <begin position="62"/>
        <end position="89"/>
    </location>
</feature>
<feature type="compositionally biased region" description="Polar residues" evidence="1">
    <location>
        <begin position="889"/>
        <end position="899"/>
    </location>
</feature>
<dbReference type="PROSITE" id="PS50011">
    <property type="entry name" value="PROTEIN_KINASE_DOM"/>
    <property type="match status" value="1"/>
</dbReference>
<feature type="compositionally biased region" description="Gly residues" evidence="1">
    <location>
        <begin position="1093"/>
        <end position="1102"/>
    </location>
</feature>
<protein>
    <recommendedName>
        <fullName evidence="3">Protein kinase domain-containing protein</fullName>
    </recommendedName>
</protein>
<feature type="compositionally biased region" description="Gly residues" evidence="1">
    <location>
        <begin position="1592"/>
        <end position="1601"/>
    </location>
</feature>
<feature type="compositionally biased region" description="Gly residues" evidence="1">
    <location>
        <begin position="575"/>
        <end position="585"/>
    </location>
</feature>
<feature type="region of interest" description="Disordered" evidence="1">
    <location>
        <begin position="135"/>
        <end position="204"/>
    </location>
</feature>
<feature type="region of interest" description="Disordered" evidence="1">
    <location>
        <begin position="808"/>
        <end position="834"/>
    </location>
</feature>
<feature type="compositionally biased region" description="Polar residues" evidence="1">
    <location>
        <begin position="937"/>
        <end position="946"/>
    </location>
</feature>
<dbReference type="GO" id="GO:0004674">
    <property type="term" value="F:protein serine/threonine kinase activity"/>
    <property type="evidence" value="ECO:0007669"/>
    <property type="project" value="TreeGrafter"/>
</dbReference>
<proteinExistence type="predicted"/>
<feature type="domain" description="Protein kinase" evidence="3">
    <location>
        <begin position="1547"/>
        <end position="1939"/>
    </location>
</feature>
<dbReference type="InterPro" id="IPR020635">
    <property type="entry name" value="Tyr_kinase_cat_dom"/>
</dbReference>
<feature type="region of interest" description="Disordered" evidence="1">
    <location>
        <begin position="565"/>
        <end position="588"/>
    </location>
</feature>
<accession>A0A835W3R9</accession>
<feature type="signal peptide" evidence="2">
    <location>
        <begin position="1"/>
        <end position="19"/>
    </location>
</feature>
<evidence type="ECO:0000313" key="5">
    <source>
        <dbReference type="Proteomes" id="UP000650467"/>
    </source>
</evidence>
<name>A0A835W3R9_CHLIN</name>
<feature type="compositionally biased region" description="Acidic residues" evidence="1">
    <location>
        <begin position="1236"/>
        <end position="1245"/>
    </location>
</feature>
<evidence type="ECO:0000313" key="4">
    <source>
        <dbReference type="EMBL" id="KAG2436198.1"/>
    </source>
</evidence>
<feature type="compositionally biased region" description="Low complexity" evidence="1">
    <location>
        <begin position="848"/>
        <end position="860"/>
    </location>
</feature>
<sequence length="1961" mass="191339">MQVSRIMALLCQRLSVSWACLTALSSDGEVFQHLGAAYLIEHNKLTTGASFSSCRTNSGLQYLNQGTGPGGGGGDRGRGPPSRTSSTNSLAAATTVEVGMSDPHLLRGSDTSIEAAACSGQPLYLTDPGVVPIAASPAGQPIGPPPPWGRLTPPSPGPPPMPPPSLDTNPGAQLMAAAMAHRPSQQSLSQPHPHQAQAGAGAFGGGAAGSAGTVSLDMTGTATTGGASRGPSLLSRDASNSTSQAAELTPPFAAWPLDWQLLCREKGVRAFACLPVTATNGSDTVVGCLSLGSVEPLDWTKQFWHASTKLITGWAAGAITTTRATARASFYSRLLGATDLDNLARAFAYDMPVFLADGAAGPGTALPEVRLALVSSRLQHAVVYAAPLLQVSGRLGLPPWGGAGAAGGGGGYGGYGGYGGGYGAGGGGGNGGGGGGGGLTLGMGGIVMGGGSQASPMGVMPSAASSSGSSMGGLVLMPGGGTGGGGGGAGGGGGGGAANGGGGGGGGGGIVVGRKSGNGNGSSPTGYDTMDCMVLGSALDGEDGMVSGDSSSTSGARMRGLRLSAQPSGRAMAGANGGARGGGRGGPPPVEHLPVECIKIGTDSTLLMSVLEAGDIMIIKDALQYFGGGRMVARDLALNNSRPATAGTLVILPLVHRCRSLGCVYVFARNEFNLSFSRAAWADLAAMLSRAVFGQLVGKLRHEWYAVLSEDPQQALRLAEQRGRVRRTITGNSLCSNASSLRPSFEITGRSMDPGGTATASNQHAVEALAAAAEALAYAGLMLPTSDEQPLSAAAVAGAAAVLAPMSGGGVPPPPSGATSMGGTSNGHGPSPLTVAGAAAAVDALTASARGSNSGRSSAGTLPGAKSRHRIPPEHAASSGGGGFAASSDEQQSSLGQGPTSPPLSQEPPAQQQSSGEEPAAAAAAAAAQPAAGPSSVSLTDAQELSGQGRPLDPSSQPVRAEGELTQASLQDGMAGAAGLPMMSPPTSSGPGRDALGPTPGSLSFKLPPDVGGGAHSPTADEAASPTAPVPAPVPASPFGSAAAAEASGRGSGSGAAQAAAAAAEQAAAEQAAAADVLTTENLELSLQMPGPQGSGGGGGLDGTPQEAGSPSAPVAPAPAAAHPADGRGSSPPRLRVAAAVTPEAPPPGLEHAMSALPASLSGGASHVGTAVGVGSHDTAGGRTPHGSAKGRPRILDTLPSSIASDAAAALAGAGGASGVSVEAPGHGPGSAPPMDGDEMGDDGDPAGSCRELQGWPELVDILYDMHRTRNVSVYLAAYRGRAVAVKMMRSHMSMDGRPGHLESEAMTIAAQQLLSTVRHPNILRVLMVYPLVYEVVAGSAKAAAGAAGRHGPGPPIPSGSFNIYGGGGGAGGAAAAAAAAAGASLGAGGLALHLAAAQQQLYGSGGAMGGLSVQAHALADLLAGAAGAELPAGGVYFTAVLPRREKFKRGLALMLELFPSLSLREALQRRMLLLSAAATTSAPQEGTGAGAGGVSTADSLGGPSALSEAGYPTTPAASGPQPYFVGAATGAPGMPPVSGGVGPPPVSGGGGGGGGGAGAGVQSLTSPHHHAAAAGFLQPHGFLPTLPEAGRGAGPMSGGGHPPPHHLAMLAGSGYPAGNLDISPAFGTTTITTIASNNNSGGGSGHHALAGVGFSGGGGAGGGGAAPHLSVLLAIVQQVAAGMAALHAAGMAHGELRPENVLLALPPGSAAGMYGGGGAGAAGGLGAGAGGAHGGDGGTPRVTPPTPRMHVSGANAITGGGGGGNSGGGRRAGARVSYSSGRGGNMSVVQTERHTAERPMSGRPIGPEVMVKIKDAGMTVVGFSKGAQSVRKLLQRNRSTLLPFLPPEVHRGERFGRSADVYMFGLLMWELYTGGVAFSNLTGTPIKLLQTVIADGVRPPWPEGVPGWYVSLASRCWASNPKQRPSFRRIVDKLQEVANAQALASAAAAAGWVGVSSFHA</sequence>
<keyword evidence="2" id="KW-0732">Signal</keyword>
<dbReference type="InterPro" id="IPR011009">
    <property type="entry name" value="Kinase-like_dom_sf"/>
</dbReference>
<dbReference type="Pfam" id="PF07714">
    <property type="entry name" value="PK_Tyr_Ser-Thr"/>
    <property type="match status" value="1"/>
</dbReference>
<feature type="compositionally biased region" description="Gly residues" evidence="1">
    <location>
        <begin position="1548"/>
        <end position="1560"/>
    </location>
</feature>
<feature type="compositionally biased region" description="Low complexity" evidence="1">
    <location>
        <begin position="79"/>
        <end position="89"/>
    </location>
</feature>
<feature type="compositionally biased region" description="Low complexity" evidence="1">
    <location>
        <begin position="1108"/>
        <end position="1124"/>
    </location>
</feature>
<feature type="region of interest" description="Disordered" evidence="1">
    <location>
        <begin position="219"/>
        <end position="242"/>
    </location>
</feature>
<feature type="compositionally biased region" description="Low complexity" evidence="1">
    <location>
        <begin position="910"/>
        <end position="936"/>
    </location>
</feature>
<dbReference type="Proteomes" id="UP000650467">
    <property type="component" value="Unassembled WGS sequence"/>
</dbReference>
<evidence type="ECO:0000259" key="3">
    <source>
        <dbReference type="PROSITE" id="PS50011"/>
    </source>
</evidence>
<dbReference type="OrthoDB" id="539821at2759"/>
<dbReference type="GO" id="GO:0005524">
    <property type="term" value="F:ATP binding"/>
    <property type="evidence" value="ECO:0007669"/>
    <property type="project" value="InterPro"/>
</dbReference>
<feature type="compositionally biased region" description="Gly residues" evidence="1">
    <location>
        <begin position="1759"/>
        <end position="1772"/>
    </location>
</feature>
<dbReference type="PANTHER" id="PTHR44329">
    <property type="entry name" value="SERINE/THREONINE-PROTEIN KINASE TNNI3K-RELATED"/>
    <property type="match status" value="1"/>
</dbReference>
<dbReference type="SUPFAM" id="SSF56112">
    <property type="entry name" value="Protein kinase-like (PK-like)"/>
    <property type="match status" value="2"/>
</dbReference>
<feature type="region of interest" description="Disordered" evidence="1">
    <location>
        <begin position="1536"/>
        <end position="1565"/>
    </location>
</feature>
<feature type="region of interest" description="Disordered" evidence="1">
    <location>
        <begin position="848"/>
        <end position="1075"/>
    </location>
</feature>